<evidence type="ECO:0000256" key="2">
    <source>
        <dbReference type="ARBA" id="ARBA00002681"/>
    </source>
</evidence>
<evidence type="ECO:0000259" key="8">
    <source>
        <dbReference type="Pfam" id="PF01182"/>
    </source>
</evidence>
<dbReference type="EMBL" id="BMNA01000002">
    <property type="protein sequence ID" value="GGL94022.1"/>
    <property type="molecule type" value="Genomic_DNA"/>
</dbReference>
<dbReference type="PANTHER" id="PTHR11054:SF0">
    <property type="entry name" value="6-PHOSPHOGLUCONOLACTONASE"/>
    <property type="match status" value="1"/>
</dbReference>
<reference evidence="9" key="1">
    <citation type="journal article" date="2014" name="Int. J. Syst. Evol. Microbiol.">
        <title>Complete genome sequence of Corynebacterium casei LMG S-19264T (=DSM 44701T), isolated from a smear-ripened cheese.</title>
        <authorList>
            <consortium name="US DOE Joint Genome Institute (JGI-PGF)"/>
            <person name="Walter F."/>
            <person name="Albersmeier A."/>
            <person name="Kalinowski J."/>
            <person name="Ruckert C."/>
        </authorList>
    </citation>
    <scope>NUCLEOTIDE SEQUENCE</scope>
    <source>
        <strain evidence="9">CGMCC 4.7308</strain>
    </source>
</reference>
<keyword evidence="7" id="KW-0378">Hydrolase</keyword>
<comment type="catalytic activity">
    <reaction evidence="1 7">
        <text>6-phospho-D-glucono-1,5-lactone + H2O = 6-phospho-D-gluconate + H(+)</text>
        <dbReference type="Rhea" id="RHEA:12556"/>
        <dbReference type="ChEBI" id="CHEBI:15377"/>
        <dbReference type="ChEBI" id="CHEBI:15378"/>
        <dbReference type="ChEBI" id="CHEBI:57955"/>
        <dbReference type="ChEBI" id="CHEBI:58759"/>
        <dbReference type="EC" id="3.1.1.31"/>
    </reaction>
</comment>
<evidence type="ECO:0000256" key="7">
    <source>
        <dbReference type="RuleBase" id="RU365095"/>
    </source>
</evidence>
<dbReference type="InterPro" id="IPR039104">
    <property type="entry name" value="6PGL"/>
</dbReference>
<evidence type="ECO:0000313" key="10">
    <source>
        <dbReference type="Proteomes" id="UP000655208"/>
    </source>
</evidence>
<evidence type="ECO:0000256" key="6">
    <source>
        <dbReference type="ARBA" id="ARBA00020337"/>
    </source>
</evidence>
<comment type="function">
    <text evidence="2 7">Hydrolysis of 6-phosphogluconolactone to 6-phosphogluconate.</text>
</comment>
<dbReference type="RefSeq" id="WP_188940596.1">
    <property type="nucleotide sequence ID" value="NZ_BMNA01000002.1"/>
</dbReference>
<evidence type="ECO:0000256" key="4">
    <source>
        <dbReference type="ARBA" id="ARBA00010662"/>
    </source>
</evidence>
<evidence type="ECO:0000256" key="3">
    <source>
        <dbReference type="ARBA" id="ARBA00004961"/>
    </source>
</evidence>
<reference evidence="9" key="2">
    <citation type="submission" date="2020-09" db="EMBL/GenBank/DDBJ databases">
        <authorList>
            <person name="Sun Q."/>
            <person name="Zhou Y."/>
        </authorList>
    </citation>
    <scope>NUCLEOTIDE SEQUENCE</scope>
    <source>
        <strain evidence="9">CGMCC 4.7308</strain>
    </source>
</reference>
<name>A0A917SSY0_9ACTN</name>
<dbReference type="InterPro" id="IPR037171">
    <property type="entry name" value="NagB/RpiA_transferase-like"/>
</dbReference>
<comment type="similarity">
    <text evidence="4 7">Belongs to the glucosamine/galactosamine-6-phosphate isomerase family. 6-phosphogluconolactonase subfamily.</text>
</comment>
<dbReference type="GO" id="GO:0005975">
    <property type="term" value="P:carbohydrate metabolic process"/>
    <property type="evidence" value="ECO:0007669"/>
    <property type="project" value="UniProtKB-UniRule"/>
</dbReference>
<dbReference type="SUPFAM" id="SSF100950">
    <property type="entry name" value="NagB/RpiA/CoA transferase-like"/>
    <property type="match status" value="1"/>
</dbReference>
<sequence>MSTREVVVHSTPEVLAAATAARLVTKLVDAQASGRVPSVVLTGGGTGIGVLAQLLDSPARDAVDWRRVELWWGDERFVPADDDERNEKQAREALLNHLPLDPARVHAMAASDGKFGDDVDAAAEAYAVQLAGVRAFDVVMLGMGPEGHVASVFPESPAVHDERPVVAVRNCPKPPPTRISLTLPTIRTAAEVWLMTTGEGKAGAVALTVAGAGEVAVPAAGAVGTSRTLVLLDRAAASQLPAGLAAIRTS</sequence>
<organism evidence="9 10">
    <name type="scientific">Nakamurella endophytica</name>
    <dbReference type="NCBI Taxonomy" id="1748367"/>
    <lineage>
        <taxon>Bacteria</taxon>
        <taxon>Bacillati</taxon>
        <taxon>Actinomycetota</taxon>
        <taxon>Actinomycetes</taxon>
        <taxon>Nakamurellales</taxon>
        <taxon>Nakamurellaceae</taxon>
        <taxon>Nakamurella</taxon>
    </lineage>
</organism>
<dbReference type="EC" id="3.1.1.31" evidence="5 7"/>
<dbReference type="Proteomes" id="UP000655208">
    <property type="component" value="Unassembled WGS sequence"/>
</dbReference>
<evidence type="ECO:0000256" key="5">
    <source>
        <dbReference type="ARBA" id="ARBA00013198"/>
    </source>
</evidence>
<comment type="pathway">
    <text evidence="3 7">Carbohydrate degradation; pentose phosphate pathway; D-ribulose 5-phosphate from D-glucose 6-phosphate (oxidative stage): step 2/3.</text>
</comment>
<evidence type="ECO:0000256" key="1">
    <source>
        <dbReference type="ARBA" id="ARBA00000832"/>
    </source>
</evidence>
<protein>
    <recommendedName>
        <fullName evidence="6 7">6-phosphogluconolactonase</fullName>
        <shortName evidence="7">6PGL</shortName>
        <ecNumber evidence="5 7">3.1.1.31</ecNumber>
    </recommendedName>
</protein>
<dbReference type="InterPro" id="IPR005900">
    <property type="entry name" value="6-phosphogluconolactonase_DevB"/>
</dbReference>
<dbReference type="GO" id="GO:0006098">
    <property type="term" value="P:pentose-phosphate shunt"/>
    <property type="evidence" value="ECO:0007669"/>
    <property type="project" value="InterPro"/>
</dbReference>
<dbReference type="PANTHER" id="PTHR11054">
    <property type="entry name" value="6-PHOSPHOGLUCONOLACTONASE"/>
    <property type="match status" value="1"/>
</dbReference>
<feature type="domain" description="Glucosamine/galactosamine-6-phosphate isomerase" evidence="8">
    <location>
        <begin position="11"/>
        <end position="223"/>
    </location>
</feature>
<dbReference type="InterPro" id="IPR006148">
    <property type="entry name" value="Glc/Gal-6P_isomerase"/>
</dbReference>
<dbReference type="Pfam" id="PF01182">
    <property type="entry name" value="Glucosamine_iso"/>
    <property type="match status" value="1"/>
</dbReference>
<accession>A0A917SSY0</accession>
<comment type="caution">
    <text evidence="9">The sequence shown here is derived from an EMBL/GenBank/DDBJ whole genome shotgun (WGS) entry which is preliminary data.</text>
</comment>
<dbReference type="CDD" id="cd01400">
    <property type="entry name" value="6PGL"/>
    <property type="match status" value="1"/>
</dbReference>
<dbReference type="GO" id="GO:0017057">
    <property type="term" value="F:6-phosphogluconolactonase activity"/>
    <property type="evidence" value="ECO:0007669"/>
    <property type="project" value="UniProtKB-UniRule"/>
</dbReference>
<evidence type="ECO:0000313" key="9">
    <source>
        <dbReference type="EMBL" id="GGL94022.1"/>
    </source>
</evidence>
<proteinExistence type="inferred from homology"/>
<gene>
    <name evidence="7 9" type="primary">pgl</name>
    <name evidence="9" type="ORF">GCM10011594_12350</name>
</gene>
<dbReference type="AlphaFoldDB" id="A0A917SSY0"/>
<keyword evidence="10" id="KW-1185">Reference proteome</keyword>
<dbReference type="NCBIfam" id="TIGR01198">
    <property type="entry name" value="pgl"/>
    <property type="match status" value="1"/>
</dbReference>
<dbReference type="Gene3D" id="3.40.50.1360">
    <property type="match status" value="1"/>
</dbReference>